<accession>A0ABY6FW69</accession>
<dbReference type="Proteomes" id="UP001063368">
    <property type="component" value="Chromosome"/>
</dbReference>
<dbReference type="SMART" id="SM00347">
    <property type="entry name" value="HTH_MARR"/>
    <property type="match status" value="1"/>
</dbReference>
<dbReference type="GeneID" id="95607290"/>
<evidence type="ECO:0000313" key="4">
    <source>
        <dbReference type="Proteomes" id="UP001063368"/>
    </source>
</evidence>
<keyword evidence="4" id="KW-1185">Reference proteome</keyword>
<dbReference type="InterPro" id="IPR039422">
    <property type="entry name" value="MarR/SlyA-like"/>
</dbReference>
<evidence type="ECO:0000313" key="3">
    <source>
        <dbReference type="EMBL" id="UYB37476.1"/>
    </source>
</evidence>
<feature type="domain" description="HTH marR-type" evidence="2">
    <location>
        <begin position="35"/>
        <end position="133"/>
    </location>
</feature>
<sequence>MSPEQPSRERALREVESNLRLLTEVVRTRMREAARAVDPSLSLFGLKTLQLLKRFGPLHSGTAADLLMVDKSVISRQSRQLETLGLIEVQPDPADRRARVLVLTPAASDRVTAVQTGIMLDPAVLGSWTTEDLHRFAGYLARLGGSGRSGMGAPLSPAGQPARDGGAPVQRAS</sequence>
<organism evidence="3 4">
    <name type="scientific">Arthrobacter koreensis</name>
    <dbReference type="NCBI Taxonomy" id="199136"/>
    <lineage>
        <taxon>Bacteria</taxon>
        <taxon>Bacillati</taxon>
        <taxon>Actinomycetota</taxon>
        <taxon>Actinomycetes</taxon>
        <taxon>Micrococcales</taxon>
        <taxon>Micrococcaceae</taxon>
        <taxon>Arthrobacter</taxon>
    </lineage>
</organism>
<dbReference type="InterPro" id="IPR036388">
    <property type="entry name" value="WH-like_DNA-bd_sf"/>
</dbReference>
<reference evidence="3" key="1">
    <citation type="submission" date="2022-09" db="EMBL/GenBank/DDBJ databases">
        <authorList>
            <person name="Li D."/>
            <person name="Cheng J."/>
            <person name="Li Y."/>
        </authorList>
    </citation>
    <scope>NUCLEOTIDE SEQUENCE</scope>
    <source>
        <strain evidence="3">DL</strain>
    </source>
</reference>
<dbReference type="Pfam" id="PF01047">
    <property type="entry name" value="MarR"/>
    <property type="match status" value="1"/>
</dbReference>
<name>A0ABY6FW69_9MICC</name>
<dbReference type="InterPro" id="IPR036390">
    <property type="entry name" value="WH_DNA-bd_sf"/>
</dbReference>
<feature type="region of interest" description="Disordered" evidence="1">
    <location>
        <begin position="150"/>
        <end position="173"/>
    </location>
</feature>
<dbReference type="RefSeq" id="WP_152274385.1">
    <property type="nucleotide sequence ID" value="NZ_BAAAKG010000002.1"/>
</dbReference>
<dbReference type="PANTHER" id="PTHR33164:SF57">
    <property type="entry name" value="MARR-FAMILY TRANSCRIPTIONAL REGULATOR"/>
    <property type="match status" value="1"/>
</dbReference>
<evidence type="ECO:0000256" key="1">
    <source>
        <dbReference type="SAM" id="MobiDB-lite"/>
    </source>
</evidence>
<dbReference type="SUPFAM" id="SSF46785">
    <property type="entry name" value="Winged helix' DNA-binding domain"/>
    <property type="match status" value="1"/>
</dbReference>
<evidence type="ECO:0000259" key="2">
    <source>
        <dbReference type="SMART" id="SM00347"/>
    </source>
</evidence>
<proteinExistence type="predicted"/>
<protein>
    <submittedName>
        <fullName evidence="3">MarR family transcriptional regulator</fullName>
    </submittedName>
</protein>
<dbReference type="EMBL" id="CP106856">
    <property type="protein sequence ID" value="UYB37476.1"/>
    <property type="molecule type" value="Genomic_DNA"/>
</dbReference>
<dbReference type="InterPro" id="IPR000835">
    <property type="entry name" value="HTH_MarR-typ"/>
</dbReference>
<dbReference type="PANTHER" id="PTHR33164">
    <property type="entry name" value="TRANSCRIPTIONAL REGULATOR, MARR FAMILY"/>
    <property type="match status" value="1"/>
</dbReference>
<gene>
    <name evidence="3" type="ORF">N9A08_07545</name>
</gene>
<dbReference type="Gene3D" id="1.10.10.10">
    <property type="entry name" value="Winged helix-like DNA-binding domain superfamily/Winged helix DNA-binding domain"/>
    <property type="match status" value="1"/>
</dbReference>